<reference evidence="4" key="1">
    <citation type="submission" date="2025-08" db="UniProtKB">
        <authorList>
            <consortium name="RefSeq"/>
        </authorList>
    </citation>
    <scope>IDENTIFICATION</scope>
</reference>
<dbReference type="GeneID" id="112050838"/>
<sequence length="342" mass="38672">MDVQLLSAVPLCFNINLFTLQARASFLDDFRSAISNINQGFGKLVGDVVTDVKDTLYCTISAVEQVLVQNGLLDKRTLYNQKCKGIEKPIQQTLTPRDATHIKTVRKHSVIHHKHSTRRISHESARSVQNVNETIINVLGDRMDLKNVSDTLANETNRLSEIRKLLRQESENISKNIKDGIKKFNIDNNKSTVESILEEIKFLNEFRRNSKNDTEVNELRRILDKVTDEMQSKTQNIFDAHNFKQLKKEIQQISGSDGKLQNPNDSKDVALNKNNKGDNENAPKTQKQDQQPQEKSLFNLGLESIASIFNSLSTSSDDLKNAANIVADSQHTDKVLSKLFKG</sequence>
<keyword evidence="3" id="KW-1185">Reference proteome</keyword>
<protein>
    <submittedName>
        <fullName evidence="4">Uncharacterized protein LOC112050838</fullName>
    </submittedName>
</protein>
<dbReference type="Proteomes" id="UP001652582">
    <property type="component" value="Chromosome 12"/>
</dbReference>
<feature type="region of interest" description="Disordered" evidence="2">
    <location>
        <begin position="254"/>
        <end position="293"/>
    </location>
</feature>
<evidence type="ECO:0000256" key="1">
    <source>
        <dbReference type="SAM" id="Coils"/>
    </source>
</evidence>
<feature type="compositionally biased region" description="Polar residues" evidence="2">
    <location>
        <begin position="282"/>
        <end position="293"/>
    </location>
</feature>
<evidence type="ECO:0000313" key="3">
    <source>
        <dbReference type="Proteomes" id="UP001652582"/>
    </source>
</evidence>
<feature type="compositionally biased region" description="Basic and acidic residues" evidence="2">
    <location>
        <begin position="265"/>
        <end position="281"/>
    </location>
</feature>
<organism evidence="3 4">
    <name type="scientific">Bicyclus anynana</name>
    <name type="common">Squinting bush brown butterfly</name>
    <dbReference type="NCBI Taxonomy" id="110368"/>
    <lineage>
        <taxon>Eukaryota</taxon>
        <taxon>Metazoa</taxon>
        <taxon>Ecdysozoa</taxon>
        <taxon>Arthropoda</taxon>
        <taxon>Hexapoda</taxon>
        <taxon>Insecta</taxon>
        <taxon>Pterygota</taxon>
        <taxon>Neoptera</taxon>
        <taxon>Endopterygota</taxon>
        <taxon>Lepidoptera</taxon>
        <taxon>Glossata</taxon>
        <taxon>Ditrysia</taxon>
        <taxon>Papilionoidea</taxon>
        <taxon>Nymphalidae</taxon>
        <taxon>Satyrinae</taxon>
        <taxon>Satyrini</taxon>
        <taxon>Mycalesina</taxon>
        <taxon>Bicyclus</taxon>
    </lineage>
</organism>
<keyword evidence="1" id="KW-0175">Coiled coil</keyword>
<evidence type="ECO:0000256" key="2">
    <source>
        <dbReference type="SAM" id="MobiDB-lite"/>
    </source>
</evidence>
<gene>
    <name evidence="4" type="primary">LOC112050838</name>
</gene>
<accession>A0ABM3LNZ9</accession>
<dbReference type="RefSeq" id="XP_052740756.1">
    <property type="nucleotide sequence ID" value="XM_052884796.1"/>
</dbReference>
<proteinExistence type="predicted"/>
<feature type="coiled-coil region" evidence="1">
    <location>
        <begin position="145"/>
        <end position="172"/>
    </location>
</feature>
<name>A0ABM3LNZ9_BICAN</name>
<feature type="compositionally biased region" description="Polar residues" evidence="2">
    <location>
        <begin position="254"/>
        <end position="264"/>
    </location>
</feature>
<evidence type="ECO:0000313" key="4">
    <source>
        <dbReference type="RefSeq" id="XP_052740756.1"/>
    </source>
</evidence>